<dbReference type="PANTHER" id="PTHR36504:SF1">
    <property type="entry name" value="LIPOPOLYSACCHARIDE EXPORT SYSTEM PROTEIN LPTA"/>
    <property type="match status" value="1"/>
</dbReference>
<evidence type="ECO:0000313" key="6">
    <source>
        <dbReference type="Proteomes" id="UP000257240"/>
    </source>
</evidence>
<dbReference type="Pfam" id="PF03968">
    <property type="entry name" value="LptD_N"/>
    <property type="match status" value="1"/>
</dbReference>
<dbReference type="GO" id="GO:0015920">
    <property type="term" value="P:lipopolysaccharide transport"/>
    <property type="evidence" value="ECO:0007669"/>
    <property type="project" value="InterPro"/>
</dbReference>
<dbReference type="Gene3D" id="2.60.450.10">
    <property type="entry name" value="Lipopolysaccharide (LPS) transport protein A like domain"/>
    <property type="match status" value="1"/>
</dbReference>
<dbReference type="GO" id="GO:0009279">
    <property type="term" value="C:cell outer membrane"/>
    <property type="evidence" value="ECO:0007669"/>
    <property type="project" value="TreeGrafter"/>
</dbReference>
<dbReference type="AlphaFoldDB" id="A0A101FIJ5"/>
<evidence type="ECO:0000256" key="3">
    <source>
        <dbReference type="ARBA" id="ARBA00022764"/>
    </source>
</evidence>
<sequence>MEKVNRILLSLLGMWLIFLGINTSGVASEVSVTANKMEVMESEGIAVFTGKVQATRGDMKVFSDKLYVYYANQEEKKNVTKVVALGKVVIYKGKWKAYAEKAVYYKDQEKLVLEDNPKVWYDKNLIEGDIVVIYFNEDRSEVLSKNEGRVRAKFYLN</sequence>
<evidence type="ECO:0000313" key="5">
    <source>
        <dbReference type="EMBL" id="HAA83941.1"/>
    </source>
</evidence>
<proteinExistence type="predicted"/>
<keyword evidence="1" id="KW-0813">Transport</keyword>
<keyword evidence="3" id="KW-0574">Periplasm</keyword>
<evidence type="ECO:0000259" key="4">
    <source>
        <dbReference type="Pfam" id="PF03968"/>
    </source>
</evidence>
<accession>A0A101FIJ5</accession>
<keyword evidence="2" id="KW-0732">Signal</keyword>
<dbReference type="EMBL" id="DLVE01000054">
    <property type="protein sequence ID" value="HAA83941.1"/>
    <property type="molecule type" value="Genomic_DNA"/>
</dbReference>
<protein>
    <submittedName>
        <fullName evidence="5">Lipopolysaccharide transport periplasmic protein LptA</fullName>
    </submittedName>
</protein>
<evidence type="ECO:0000256" key="2">
    <source>
        <dbReference type="ARBA" id="ARBA00022729"/>
    </source>
</evidence>
<reference evidence="5 6" key="1">
    <citation type="journal article" date="2018" name="Nat. Biotechnol.">
        <title>A standardized bacterial taxonomy based on genome phylogeny substantially revises the tree of life.</title>
        <authorList>
            <person name="Parks D.H."/>
            <person name="Chuvochina M."/>
            <person name="Waite D.W."/>
            <person name="Rinke C."/>
            <person name="Skarshewski A."/>
            <person name="Chaumeil P.A."/>
            <person name="Hugenholtz P."/>
        </authorList>
    </citation>
    <scope>NUCLEOTIDE SEQUENCE [LARGE SCALE GENOMIC DNA]</scope>
    <source>
        <strain evidence="5">UBA12529</strain>
    </source>
</reference>
<organism evidence="5 6">
    <name type="scientific">Thermodesulfobacterium commune</name>
    <dbReference type="NCBI Taxonomy" id="1741"/>
    <lineage>
        <taxon>Bacteria</taxon>
        <taxon>Pseudomonadati</taxon>
        <taxon>Thermodesulfobacteriota</taxon>
        <taxon>Thermodesulfobacteria</taxon>
        <taxon>Thermodesulfobacteriales</taxon>
        <taxon>Thermodesulfobacteriaceae</taxon>
        <taxon>Thermodesulfobacterium</taxon>
    </lineage>
</organism>
<dbReference type="GO" id="GO:0001530">
    <property type="term" value="F:lipopolysaccharide binding"/>
    <property type="evidence" value="ECO:0007669"/>
    <property type="project" value="InterPro"/>
</dbReference>
<dbReference type="PANTHER" id="PTHR36504">
    <property type="entry name" value="LIPOPOLYSACCHARIDE EXPORT SYSTEM PROTEIN LPTA"/>
    <property type="match status" value="1"/>
</dbReference>
<name>A0A101FIJ5_9BACT</name>
<dbReference type="InterPro" id="IPR014340">
    <property type="entry name" value="LptA"/>
</dbReference>
<dbReference type="GO" id="GO:0017089">
    <property type="term" value="F:glycolipid transfer activity"/>
    <property type="evidence" value="ECO:0007669"/>
    <property type="project" value="TreeGrafter"/>
</dbReference>
<evidence type="ECO:0000256" key="1">
    <source>
        <dbReference type="ARBA" id="ARBA00022448"/>
    </source>
</evidence>
<dbReference type="NCBIfam" id="TIGR03002">
    <property type="entry name" value="outer_YhbN_LptA"/>
    <property type="match status" value="1"/>
</dbReference>
<comment type="caution">
    <text evidence="5">The sequence shown here is derived from an EMBL/GenBank/DDBJ whole genome shotgun (WGS) entry which is preliminary data.</text>
</comment>
<dbReference type="InterPro" id="IPR005653">
    <property type="entry name" value="OstA-like_N"/>
</dbReference>
<feature type="domain" description="Organic solvent tolerance-like N-terminal" evidence="4">
    <location>
        <begin position="32"/>
        <end position="137"/>
    </location>
</feature>
<dbReference type="GO" id="GO:0030288">
    <property type="term" value="C:outer membrane-bounded periplasmic space"/>
    <property type="evidence" value="ECO:0007669"/>
    <property type="project" value="TreeGrafter"/>
</dbReference>
<dbReference type="InterPro" id="IPR052037">
    <property type="entry name" value="LPS_export_LptA"/>
</dbReference>
<gene>
    <name evidence="5" type="primary">lptA</name>
    <name evidence="5" type="ORF">DCE01_04060</name>
</gene>
<dbReference type="Proteomes" id="UP000257240">
    <property type="component" value="Unassembled WGS sequence"/>
</dbReference>